<name>A0A062XY34_9BACT</name>
<dbReference type="AlphaFoldDB" id="A0A062XY34"/>
<dbReference type="PROSITE" id="PS50005">
    <property type="entry name" value="TPR"/>
    <property type="match status" value="2"/>
</dbReference>
<dbReference type="Pfam" id="PF00515">
    <property type="entry name" value="TPR_1"/>
    <property type="match status" value="1"/>
</dbReference>
<reference evidence="7 8" key="1">
    <citation type="submission" date="2014-04" db="EMBL/GenBank/DDBJ databases">
        <title>The Genome Sequence of Thermoanaerobaculum aquaticum MP-01, The First Cultivated Group 23 Acidobacterium.</title>
        <authorList>
            <person name="Stamps B.W."/>
            <person name="Losey N.A."/>
            <person name="Lawson P.A."/>
            <person name="Stevenson B.S."/>
        </authorList>
    </citation>
    <scope>NUCLEOTIDE SEQUENCE [LARGE SCALE GENOMIC DNA]</scope>
    <source>
        <strain evidence="7 8">MP-01</strain>
    </source>
</reference>
<evidence type="ECO:0000259" key="6">
    <source>
        <dbReference type="Pfam" id="PF01841"/>
    </source>
</evidence>
<feature type="repeat" description="TPR" evidence="3">
    <location>
        <begin position="289"/>
        <end position="322"/>
    </location>
</feature>
<sequence length="372" mass="41270">MRALARGFLAAACLIALCCQTARTPIFLSHEQWVEEVRKRGVDPSRIPNPLQVTDSMRQAANLWAGPGDPPVRLERLQRALFDPDQFPFTYFTRGTLTAAEAFFRREGNCLSFTNLFVALGRSLGIPVTTALVQRIIGSEREGDLIVVNTHVVAVLEYGGGFYTYDFDRSRQVKPVRIKPLDDMWITALYLNNRGADELRAGHPEVALRFFQDAVALAPTFAPAWANLGVAYRRVGDTPQALSAYRRALELEPSNPTVLSNLASLFRSLGREQEAQQALRAANLAQASPHQLLVRGDVELAAGRFAEAKKLYRRALRLNPQLVDAVLALARAELAEGHLEKAKRLVNKASKLSPQDPRVQALKEELAGRPNR</sequence>
<evidence type="ECO:0000313" key="7">
    <source>
        <dbReference type="EMBL" id="KDA54344.1"/>
    </source>
</evidence>
<dbReference type="InterPro" id="IPR050498">
    <property type="entry name" value="Ycf3"/>
</dbReference>
<feature type="chain" id="PRO_5001616805" description="Transglutaminase-like domain-containing protein" evidence="5">
    <location>
        <begin position="25"/>
        <end position="372"/>
    </location>
</feature>
<keyword evidence="1" id="KW-0677">Repeat</keyword>
<dbReference type="SUPFAM" id="SSF48452">
    <property type="entry name" value="TPR-like"/>
    <property type="match status" value="1"/>
</dbReference>
<dbReference type="SUPFAM" id="SSF54001">
    <property type="entry name" value="Cysteine proteinases"/>
    <property type="match status" value="1"/>
</dbReference>
<dbReference type="InterPro" id="IPR019734">
    <property type="entry name" value="TPR_rpt"/>
</dbReference>
<dbReference type="RefSeq" id="WP_038047579.1">
    <property type="nucleotide sequence ID" value="NZ_JMFG01000008.1"/>
</dbReference>
<gene>
    <name evidence="7" type="ORF">EG19_11550</name>
</gene>
<feature type="compositionally biased region" description="Basic and acidic residues" evidence="4">
    <location>
        <begin position="361"/>
        <end position="372"/>
    </location>
</feature>
<dbReference type="Pfam" id="PF01841">
    <property type="entry name" value="Transglut_core"/>
    <property type="match status" value="1"/>
</dbReference>
<dbReference type="STRING" id="1312852.EG19_11550"/>
<evidence type="ECO:0000256" key="3">
    <source>
        <dbReference type="PROSITE-ProRule" id="PRU00339"/>
    </source>
</evidence>
<proteinExistence type="predicted"/>
<organism evidence="7 8">
    <name type="scientific">Thermoanaerobaculum aquaticum</name>
    <dbReference type="NCBI Taxonomy" id="1312852"/>
    <lineage>
        <taxon>Bacteria</taxon>
        <taxon>Pseudomonadati</taxon>
        <taxon>Acidobacteriota</taxon>
        <taxon>Thermoanaerobaculia</taxon>
        <taxon>Thermoanaerobaculales</taxon>
        <taxon>Thermoanaerobaculaceae</taxon>
        <taxon>Thermoanaerobaculum</taxon>
    </lineage>
</organism>
<dbReference type="InterPro" id="IPR002931">
    <property type="entry name" value="Transglutaminase-like"/>
</dbReference>
<evidence type="ECO:0000256" key="1">
    <source>
        <dbReference type="ARBA" id="ARBA00022737"/>
    </source>
</evidence>
<accession>A0A062XY34</accession>
<evidence type="ECO:0000313" key="8">
    <source>
        <dbReference type="Proteomes" id="UP000027284"/>
    </source>
</evidence>
<feature type="region of interest" description="Disordered" evidence="4">
    <location>
        <begin position="348"/>
        <end position="372"/>
    </location>
</feature>
<dbReference type="PROSITE" id="PS50293">
    <property type="entry name" value="TPR_REGION"/>
    <property type="match status" value="1"/>
</dbReference>
<keyword evidence="5" id="KW-0732">Signal</keyword>
<keyword evidence="2 3" id="KW-0802">TPR repeat</keyword>
<protein>
    <recommendedName>
        <fullName evidence="6">Transglutaminase-like domain-containing protein</fullName>
    </recommendedName>
</protein>
<dbReference type="SMART" id="SM00028">
    <property type="entry name" value="TPR"/>
    <property type="match status" value="4"/>
</dbReference>
<evidence type="ECO:0000256" key="2">
    <source>
        <dbReference type="ARBA" id="ARBA00022803"/>
    </source>
</evidence>
<dbReference type="InterPro" id="IPR038765">
    <property type="entry name" value="Papain-like_cys_pep_sf"/>
</dbReference>
<feature type="signal peptide" evidence="5">
    <location>
        <begin position="1"/>
        <end position="24"/>
    </location>
</feature>
<dbReference type="OrthoDB" id="174931at2"/>
<evidence type="ECO:0000256" key="4">
    <source>
        <dbReference type="SAM" id="MobiDB-lite"/>
    </source>
</evidence>
<dbReference type="Gene3D" id="3.10.620.30">
    <property type="match status" value="1"/>
</dbReference>
<dbReference type="Pfam" id="PF14559">
    <property type="entry name" value="TPR_19"/>
    <property type="match status" value="1"/>
</dbReference>
<feature type="domain" description="Transglutaminase-like" evidence="6">
    <location>
        <begin position="91"/>
        <end position="129"/>
    </location>
</feature>
<dbReference type="InterPro" id="IPR011990">
    <property type="entry name" value="TPR-like_helical_dom_sf"/>
</dbReference>
<feature type="repeat" description="TPR" evidence="3">
    <location>
        <begin position="222"/>
        <end position="255"/>
    </location>
</feature>
<keyword evidence="8" id="KW-1185">Reference proteome</keyword>
<dbReference type="PANTHER" id="PTHR44858:SF1">
    <property type="entry name" value="UDP-N-ACETYLGLUCOSAMINE--PEPTIDE N-ACETYLGLUCOSAMINYLTRANSFERASE SPINDLY-RELATED"/>
    <property type="match status" value="1"/>
</dbReference>
<evidence type="ECO:0000256" key="5">
    <source>
        <dbReference type="SAM" id="SignalP"/>
    </source>
</evidence>
<dbReference type="Gene3D" id="1.25.40.10">
    <property type="entry name" value="Tetratricopeptide repeat domain"/>
    <property type="match status" value="1"/>
</dbReference>
<dbReference type="EMBL" id="JMFG01000008">
    <property type="protein sequence ID" value="KDA54344.1"/>
    <property type="molecule type" value="Genomic_DNA"/>
</dbReference>
<dbReference type="Proteomes" id="UP000027284">
    <property type="component" value="Unassembled WGS sequence"/>
</dbReference>
<dbReference type="PANTHER" id="PTHR44858">
    <property type="entry name" value="TETRATRICOPEPTIDE REPEAT PROTEIN 6"/>
    <property type="match status" value="1"/>
</dbReference>
<comment type="caution">
    <text evidence="7">The sequence shown here is derived from an EMBL/GenBank/DDBJ whole genome shotgun (WGS) entry which is preliminary data.</text>
</comment>